<dbReference type="Proteomes" id="UP000596252">
    <property type="component" value="Chromosome"/>
</dbReference>
<organism evidence="4 5">
    <name type="scientific">Shewanella litorisediminis</name>
    <dbReference type="NCBI Taxonomy" id="1173586"/>
    <lineage>
        <taxon>Bacteria</taxon>
        <taxon>Pseudomonadati</taxon>
        <taxon>Pseudomonadota</taxon>
        <taxon>Gammaproteobacteria</taxon>
        <taxon>Alteromonadales</taxon>
        <taxon>Shewanellaceae</taxon>
        <taxon>Shewanella</taxon>
    </lineage>
</organism>
<proteinExistence type="predicted"/>
<dbReference type="Pfam" id="PF05567">
    <property type="entry name" value="T4P_PilY1"/>
    <property type="match status" value="1"/>
</dbReference>
<evidence type="ECO:0000256" key="2">
    <source>
        <dbReference type="ARBA" id="ARBA00022837"/>
    </source>
</evidence>
<evidence type="ECO:0000313" key="5">
    <source>
        <dbReference type="Proteomes" id="UP000596252"/>
    </source>
</evidence>
<dbReference type="InterPro" id="IPR008707">
    <property type="entry name" value="B-propeller_PilY1"/>
</dbReference>
<reference evidence="4 5" key="1">
    <citation type="journal article" date="2012" name="Antonie Van Leeuwenhoek">
        <title>Shewanella litorisediminis sp. nov., a gammaproteobacterium isolated from a tidal flat sediment.</title>
        <authorList>
            <person name="Lee M.H."/>
            <person name="Yoon J.H."/>
        </authorList>
    </citation>
    <scope>NUCLEOTIDE SEQUENCE [LARGE SCALE GENOMIC DNA]</scope>
    <source>
        <strain evidence="4 5">SMK1-12</strain>
    </source>
</reference>
<accession>A0ABX7G8A0</accession>
<gene>
    <name evidence="4" type="ORF">JQC75_04855</name>
</gene>
<protein>
    <submittedName>
        <fullName evidence="4">rRNA (Guanine-N1)-methyltransferase</fullName>
    </submittedName>
</protein>
<evidence type="ECO:0000256" key="1">
    <source>
        <dbReference type="ARBA" id="ARBA00022723"/>
    </source>
</evidence>
<dbReference type="EMBL" id="CP069213">
    <property type="protein sequence ID" value="QRH03576.1"/>
    <property type="molecule type" value="Genomic_DNA"/>
</dbReference>
<dbReference type="InterPro" id="IPR036465">
    <property type="entry name" value="vWFA_dom_sf"/>
</dbReference>
<keyword evidence="1" id="KW-0479">Metal-binding</keyword>
<sequence>MAYLSSAPLWADDTSLYVYESSSRSDERPQVLVIFDNSGSMDTTVYGVNPSFSNAGGDVSEGEQIYYSLDAAETPPNPGNPAEKRFFTFNRNACASSYEFLEKQGVFTGFMRHYVYSGQTGSWEEFPRSDGASIRMVECFEDIQDKNYDNGSVAKDGLPVDGEGRRGSPLPFYRVSSGSKEAVKELAMSKAKNTGFGTGRIVTLYTKTYLNWYHGEKKKVNRTRIDIAKEAVANVLLTTPGVDFGLAIFNSNVYEGYDDGGRIIAGIKPATASNKKDLIEAVDLLKGTTWTPLCETLYEAYRYFSGGEVWFGDDDPTLKPYRDKDAIDANNRYKSPFKTCQNRAYIVYVTDGEPTRDSNANKLVYDLTGGVDAYTSSPASYLSSLSSWMNTHDVNPNMVGDQSVSTYTIGFSQGAASAAGLLRHTAEKGGGKYYDATNVDDLQKSLMQVFKNILEKNASFTAPSVASNNFNRIQTFDSVYYSMFLPNRGPRWSGNLKKFKVTESGDIIDVNKAGVIDSDGNIAKSACSHWSSSADCSAGDGNDVRRGGAAGMLQRMQAKDRNLLSDVGGLKPLTLSAASTKAGGNGALATFLGVDESEVANLIDWARGVDVDDDNDNGNRTEMRADIMGDPLHSKPLAINFGSESSPDIRVMVGTNHGVLHMFKDAGNSVSESWAYLPWEMLPKQATLRENLPSGRHSVYGIDGSPVAWVKSGASGIQKAWLFFGLRRGGDAYYALDITNPDTPRFMWRIDGSSPGMDLLGQSWSKPVVTFIPGRESSPVLIFGGGYSPSNKDIPGVGTPDNLGTAVFIVDAATGNLVHSFGPNNAGNMTVMPGIKDSIPNEVAVLDANNDGLIDRIYATDTGGNVWRMDLPGAAPKDANRRWSAFKFASLGGMTTGSDRRFFAGPVVAQTALNSTLEYTSRENGRTSTVTTVQTIPYDAVVVGSGIRPAPQDDQREDMFFTLQDRNIGIRSFDGSNKDRLPPSALTLADLYDVTSAPPTTKEEEVRFGKLRGWYYNFTRKGEKSLSAGSIIRGRVFFTSYVPGSAAAPGTNQCLIPGKGYLYGFDLHRGTRSYSKTYLEMGESVPDTPQLVVPSSKTMYLIGIGKSPELMVKTRCEDNNEHCDGCPPGDEKCIGGGMNTRKIYYYAN</sequence>
<feature type="domain" description="PilY1 beta-propeller" evidence="3">
    <location>
        <begin position="649"/>
        <end position="906"/>
    </location>
</feature>
<dbReference type="Gene3D" id="3.40.50.410">
    <property type="entry name" value="von Willebrand factor, type A domain"/>
    <property type="match status" value="1"/>
</dbReference>
<keyword evidence="5" id="KW-1185">Reference proteome</keyword>
<evidence type="ECO:0000313" key="4">
    <source>
        <dbReference type="EMBL" id="QRH03576.1"/>
    </source>
</evidence>
<name>A0ABX7G8A0_9GAMM</name>
<keyword evidence="2" id="KW-0106">Calcium</keyword>
<dbReference type="SUPFAM" id="SSF53300">
    <property type="entry name" value="vWA-like"/>
    <property type="match status" value="1"/>
</dbReference>
<evidence type="ECO:0000259" key="3">
    <source>
        <dbReference type="Pfam" id="PF05567"/>
    </source>
</evidence>